<feature type="compositionally biased region" description="Basic residues" evidence="6">
    <location>
        <begin position="1581"/>
        <end position="1594"/>
    </location>
</feature>
<evidence type="ECO:0000313" key="7">
    <source>
        <dbReference type="Proteomes" id="UP000025227"/>
    </source>
</evidence>
<feature type="compositionally biased region" description="Basic and acidic residues" evidence="6">
    <location>
        <begin position="1201"/>
        <end position="1213"/>
    </location>
</feature>
<protein>
    <submittedName>
        <fullName evidence="8">Sister chromatid cohesion protein PDS5 A</fullName>
    </submittedName>
</protein>
<dbReference type="Proteomes" id="UP000025227">
    <property type="component" value="Unplaced"/>
</dbReference>
<dbReference type="OMA" id="ECYQVRE"/>
<feature type="compositionally biased region" description="Basic and acidic residues" evidence="6">
    <location>
        <begin position="1265"/>
        <end position="1277"/>
    </location>
</feature>
<evidence type="ECO:0000313" key="8">
    <source>
        <dbReference type="WBParaSite" id="HCON_00070910-00001"/>
    </source>
</evidence>
<feature type="compositionally biased region" description="Basic and acidic residues" evidence="6">
    <location>
        <begin position="1373"/>
        <end position="1384"/>
    </location>
</feature>
<feature type="compositionally biased region" description="Polar residues" evidence="6">
    <location>
        <begin position="1251"/>
        <end position="1263"/>
    </location>
</feature>
<keyword evidence="3" id="KW-0498">Mitosis</keyword>
<dbReference type="GO" id="GO:0006281">
    <property type="term" value="P:DNA repair"/>
    <property type="evidence" value="ECO:0007669"/>
    <property type="project" value="TreeGrafter"/>
</dbReference>
<evidence type="ECO:0000256" key="6">
    <source>
        <dbReference type="SAM" id="MobiDB-lite"/>
    </source>
</evidence>
<dbReference type="PANTHER" id="PTHR12663:SF0">
    <property type="entry name" value="PRECOCIOUS DISSOCIATION OF SISTERS 5, ISOFORM A"/>
    <property type="match status" value="1"/>
</dbReference>
<evidence type="ECO:0000256" key="2">
    <source>
        <dbReference type="ARBA" id="ARBA00022618"/>
    </source>
</evidence>
<dbReference type="GO" id="GO:0007064">
    <property type="term" value="P:mitotic sister chromatid cohesion"/>
    <property type="evidence" value="ECO:0007669"/>
    <property type="project" value="InterPro"/>
</dbReference>
<dbReference type="OrthoDB" id="200660at2759"/>
<comment type="subcellular location">
    <subcellularLocation>
        <location evidence="1">Nucleus</location>
    </subcellularLocation>
</comment>
<reference evidence="8" key="1">
    <citation type="submission" date="2020-12" db="UniProtKB">
        <authorList>
            <consortium name="WormBaseParasite"/>
        </authorList>
    </citation>
    <scope>IDENTIFICATION</scope>
    <source>
        <strain evidence="8">MHco3</strain>
    </source>
</reference>
<feature type="region of interest" description="Disordered" evidence="6">
    <location>
        <begin position="1201"/>
        <end position="1594"/>
    </location>
</feature>
<keyword evidence="4" id="KW-0539">Nucleus</keyword>
<dbReference type="InterPro" id="IPR011989">
    <property type="entry name" value="ARM-like"/>
</dbReference>
<dbReference type="GO" id="GO:0051301">
    <property type="term" value="P:cell division"/>
    <property type="evidence" value="ECO:0007669"/>
    <property type="project" value="UniProtKB-KW"/>
</dbReference>
<dbReference type="InterPro" id="IPR016024">
    <property type="entry name" value="ARM-type_fold"/>
</dbReference>
<dbReference type="SUPFAM" id="SSF48371">
    <property type="entry name" value="ARM repeat"/>
    <property type="match status" value="1"/>
</dbReference>
<keyword evidence="2" id="KW-0132">Cell division</keyword>
<proteinExistence type="predicted"/>
<feature type="compositionally biased region" description="Basic and acidic residues" evidence="6">
    <location>
        <begin position="1299"/>
        <end position="1309"/>
    </location>
</feature>
<feature type="compositionally biased region" description="Polar residues" evidence="6">
    <location>
        <begin position="1557"/>
        <end position="1568"/>
    </location>
</feature>
<dbReference type="GO" id="GO:0000785">
    <property type="term" value="C:chromatin"/>
    <property type="evidence" value="ECO:0007669"/>
    <property type="project" value="TreeGrafter"/>
</dbReference>
<sequence>VDFDFFSDWQRSLCFGSLRISMMADDVEYPPNCLPILYTNGTSELVKRLKILSEALQASDTNDECGQPDRYRSLICHLSDSRFLANSSKDVQIWLACCLADILRIFAPNVPLGDPTQLKEVLLFLVKTLKGLESPSNPLFRRYFYLLENISVVSTLVLCLELPHDESSQVIRMLIKTAMEVANGKEWKGEIREASDESAAIDDDGEDKSESRDKVIALLIGIISKLLRDVDQVSAEILDVLFFYLINPQKLNNRESYNMARQIIQVSQTSLEAAIQSLLTQSLLAGALPRECDLVGSARKKLYDVILELHGIAPELMAPVLPQLSSSLRAEDDQQRLLATKLVGKLVSNTKTRFYDDHPKLWKYYMDRFKDTFNEVREVCAKDSHEILLQHSQLRGQISSALGSLTRDLDDSVRHTAVLCIIETARKKLEAVNESLIVACCDRMKDKKPKVRQDVITKLLHLYYKVVMGDEYTMSEIAAVAIIPKRALALYMLASMTEEKLMIERYFSSYIIPYKMEMPKRVRSMVDLFDKLDEFEAQVFAEIVTRSSRHRRILREMLEIISRQTASDDKVQLQSKIQRISSTHHDPAGFSIALKHFANLLSTDQRCFEYAEYLVSNEYSTARVEEVCKELVTHSVDAGNIPKDCLTNIRRYVERVAPLIMDQDSTAEFLRVVLRVKSDADCGNLEASAKLPSVLRLLKIWGEAFPHLFSRSDSIHSLLKIIASDDAKAVEIGLQVLYHVTLQSSFKVKDQEWWDTAVSHVWSILVSESDGFGRCCKLAVRVVCRLLGKEECTTRFNEIYSEIEDRVCMDNPGACINALQVISEFHRDLPKEFGARVKTLIAQFVVPGIILSPLSEEPEDGATTDLSVPLEEQPVSRFCLPKVYGMKLLARYLFTCSGDAEDDALATKTFKMFMAFIKAAGDLHEPDKKISTTEKAWLRAVAGASLLKLCYVQKYSQMIDVEMFTTLGNLMIDSAECVRSYFVKRLNKGIMRNRLTVEYMALFSLVDLLNATNDEEESAVKSYREQCRSLLISAVSRRRSLIQSPGFSPMYLPYHQPEYAIAYSIWLLAHQPILNTHSDLASMAILQECLWFVMEPFTSKKESTDFEFIYRMLQDIKESNDAYHEKRRKEGEIGQAEVVGQSKKMWALADLGMLMLTYRGKATIRHEQRKPVLSNRFFIRDKNYEHAGVVCAPLELIESEKERNGKPPSDPKRRFLNTTSNATLVKKTAARKTKKRRNPEAIATKARSRENSFSSVKNASTMSTRRKDMNVEKDVNRDAISSPESIVRSPAPSNRRRKPNDGKELDRGDAVPSPQSKNNAIFTRKKTDRTPLKDEQENVAVQGKLRHQNKNVLSSPADSPPGSRGKISLRSPSKGEKKKPDMKPLKKASSKNIPVVDRDDDAAPSTSKEPLSSRNLRSSSTQRQLSSPAKQALPEEKSPRKPASQVSNGHPLEPTRISPRKNLKSSSSSTTEKPSSPPNLADGINLSPITRSGLRISSRGKSRTLPLSTSTPMPGVISHSEAQKKRARQESSPTQSQPIDDLEEPRRKKPIAAVKSRTPSKQSKTPNGSPAKVKTASKPSPRSKRSRRPRGKAL</sequence>
<dbReference type="InterPro" id="IPR039776">
    <property type="entry name" value="Pds5"/>
</dbReference>
<evidence type="ECO:0000256" key="3">
    <source>
        <dbReference type="ARBA" id="ARBA00022776"/>
    </source>
</evidence>
<dbReference type="PANTHER" id="PTHR12663">
    <property type="entry name" value="ANDROGEN INDUCED INHIBITOR OF PROLIFERATION AS3 / PDS5-RELATED"/>
    <property type="match status" value="1"/>
</dbReference>
<feature type="compositionally biased region" description="Low complexity" evidence="6">
    <location>
        <begin position="1412"/>
        <end position="1427"/>
    </location>
</feature>
<keyword evidence="5" id="KW-0131">Cell cycle</keyword>
<feature type="compositionally biased region" description="Basic residues" evidence="6">
    <location>
        <begin position="1228"/>
        <end position="1237"/>
    </location>
</feature>
<feature type="compositionally biased region" description="Low complexity" evidence="6">
    <location>
        <begin position="1464"/>
        <end position="1474"/>
    </location>
</feature>
<name>A0A7I4Y9Y5_HAECO</name>
<dbReference type="Gene3D" id="1.25.10.10">
    <property type="entry name" value="Leucine-rich Repeat Variant"/>
    <property type="match status" value="1"/>
</dbReference>
<dbReference type="Pfam" id="PF20168">
    <property type="entry name" value="PDS5"/>
    <property type="match status" value="1"/>
</dbReference>
<keyword evidence="7" id="KW-1185">Reference proteome</keyword>
<evidence type="ECO:0000256" key="4">
    <source>
        <dbReference type="ARBA" id="ARBA00023242"/>
    </source>
</evidence>
<organism evidence="7 8">
    <name type="scientific">Haemonchus contortus</name>
    <name type="common">Barber pole worm</name>
    <dbReference type="NCBI Taxonomy" id="6289"/>
    <lineage>
        <taxon>Eukaryota</taxon>
        <taxon>Metazoa</taxon>
        <taxon>Ecdysozoa</taxon>
        <taxon>Nematoda</taxon>
        <taxon>Chromadorea</taxon>
        <taxon>Rhabditida</taxon>
        <taxon>Rhabditina</taxon>
        <taxon>Rhabditomorpha</taxon>
        <taxon>Strongyloidea</taxon>
        <taxon>Trichostrongylidae</taxon>
        <taxon>Haemonchus</taxon>
    </lineage>
</organism>
<dbReference type="WBParaSite" id="HCON_00070910-00001">
    <property type="protein sequence ID" value="HCON_00070910-00001"/>
    <property type="gene ID" value="HCON_00070910"/>
</dbReference>
<dbReference type="GO" id="GO:0005634">
    <property type="term" value="C:nucleus"/>
    <property type="evidence" value="ECO:0007669"/>
    <property type="project" value="UniProtKB-SubCell"/>
</dbReference>
<evidence type="ECO:0000256" key="5">
    <source>
        <dbReference type="ARBA" id="ARBA00023306"/>
    </source>
</evidence>
<evidence type="ECO:0000256" key="1">
    <source>
        <dbReference type="ARBA" id="ARBA00004123"/>
    </source>
</evidence>
<accession>A0A7I4Y9Y5</accession>